<dbReference type="AlphaFoldDB" id="A0A4C2A6M6"/>
<dbReference type="EMBL" id="BGZK01002556">
    <property type="protein sequence ID" value="GBP94854.1"/>
    <property type="molecule type" value="Genomic_DNA"/>
</dbReference>
<organism evidence="1 2">
    <name type="scientific">Eumeta variegata</name>
    <name type="common">Bagworm moth</name>
    <name type="synonym">Eumeta japonica</name>
    <dbReference type="NCBI Taxonomy" id="151549"/>
    <lineage>
        <taxon>Eukaryota</taxon>
        <taxon>Metazoa</taxon>
        <taxon>Ecdysozoa</taxon>
        <taxon>Arthropoda</taxon>
        <taxon>Hexapoda</taxon>
        <taxon>Insecta</taxon>
        <taxon>Pterygota</taxon>
        <taxon>Neoptera</taxon>
        <taxon>Endopterygota</taxon>
        <taxon>Lepidoptera</taxon>
        <taxon>Glossata</taxon>
        <taxon>Ditrysia</taxon>
        <taxon>Tineoidea</taxon>
        <taxon>Psychidae</taxon>
        <taxon>Oiketicinae</taxon>
        <taxon>Eumeta</taxon>
    </lineage>
</organism>
<sequence>MNWQKSLPKRLMPIMIMRKFPYPGTHGNSGVPYYSNSTEPELRVTPINRISMAHNLECPRYEVARYDLEHKIETKLEKQKMHEIMENPERRVEFLSFAEKAFRSLIQT</sequence>
<protein>
    <submittedName>
        <fullName evidence="1">Uncharacterized protein</fullName>
    </submittedName>
</protein>
<accession>A0A4C2A6M6</accession>
<gene>
    <name evidence="1" type="ORF">EVAR_85874_1</name>
</gene>
<dbReference type="Proteomes" id="UP000299102">
    <property type="component" value="Unassembled WGS sequence"/>
</dbReference>
<evidence type="ECO:0000313" key="2">
    <source>
        <dbReference type="Proteomes" id="UP000299102"/>
    </source>
</evidence>
<proteinExistence type="predicted"/>
<comment type="caution">
    <text evidence="1">The sequence shown here is derived from an EMBL/GenBank/DDBJ whole genome shotgun (WGS) entry which is preliminary data.</text>
</comment>
<name>A0A4C2A6M6_EUMVA</name>
<dbReference type="OrthoDB" id="10055027at2759"/>
<reference evidence="1 2" key="1">
    <citation type="journal article" date="2019" name="Commun. Biol.">
        <title>The bagworm genome reveals a unique fibroin gene that provides high tensile strength.</title>
        <authorList>
            <person name="Kono N."/>
            <person name="Nakamura H."/>
            <person name="Ohtoshi R."/>
            <person name="Tomita M."/>
            <person name="Numata K."/>
            <person name="Arakawa K."/>
        </authorList>
    </citation>
    <scope>NUCLEOTIDE SEQUENCE [LARGE SCALE GENOMIC DNA]</scope>
</reference>
<keyword evidence="2" id="KW-1185">Reference proteome</keyword>
<evidence type="ECO:0000313" key="1">
    <source>
        <dbReference type="EMBL" id="GBP94854.1"/>
    </source>
</evidence>